<name>A0ACB9FJQ3_ARCLA</name>
<keyword evidence="2" id="KW-1185">Reference proteome</keyword>
<gene>
    <name evidence="1" type="ORF">L6452_02674</name>
</gene>
<dbReference type="EMBL" id="CM042047">
    <property type="protein sequence ID" value="KAI3771509.1"/>
    <property type="molecule type" value="Genomic_DNA"/>
</dbReference>
<proteinExistence type="predicted"/>
<protein>
    <submittedName>
        <fullName evidence="1">Uncharacterized protein</fullName>
    </submittedName>
</protein>
<sequence length="108" mass="12671">MVDMSYDLDALEELKESALIRMASQWQTVERHFNKNVKTKVFHEGDHILLRVFQNTQEPNAGKISIKWEGPYRISKVVGKAAYRLQTLDDQEIPRSWNATHLKSRKYP</sequence>
<dbReference type="Proteomes" id="UP001055879">
    <property type="component" value="Linkage Group LG01"/>
</dbReference>
<reference evidence="1 2" key="2">
    <citation type="journal article" date="2022" name="Mol. Ecol. Resour.">
        <title>The genomes of chicory, endive, great burdock and yacon provide insights into Asteraceae paleo-polyploidization history and plant inulin production.</title>
        <authorList>
            <person name="Fan W."/>
            <person name="Wang S."/>
            <person name="Wang H."/>
            <person name="Wang A."/>
            <person name="Jiang F."/>
            <person name="Liu H."/>
            <person name="Zhao H."/>
            <person name="Xu D."/>
            <person name="Zhang Y."/>
        </authorList>
    </citation>
    <scope>NUCLEOTIDE SEQUENCE [LARGE SCALE GENOMIC DNA]</scope>
    <source>
        <strain evidence="2">cv. Niubang</strain>
    </source>
</reference>
<evidence type="ECO:0000313" key="1">
    <source>
        <dbReference type="EMBL" id="KAI3771509.1"/>
    </source>
</evidence>
<accession>A0ACB9FJQ3</accession>
<reference evidence="2" key="1">
    <citation type="journal article" date="2022" name="Mol. Ecol. Resour.">
        <title>The genomes of chicory, endive, great burdock and yacon provide insights into Asteraceae palaeo-polyploidization history and plant inulin production.</title>
        <authorList>
            <person name="Fan W."/>
            <person name="Wang S."/>
            <person name="Wang H."/>
            <person name="Wang A."/>
            <person name="Jiang F."/>
            <person name="Liu H."/>
            <person name="Zhao H."/>
            <person name="Xu D."/>
            <person name="Zhang Y."/>
        </authorList>
    </citation>
    <scope>NUCLEOTIDE SEQUENCE [LARGE SCALE GENOMIC DNA]</scope>
    <source>
        <strain evidence="2">cv. Niubang</strain>
    </source>
</reference>
<organism evidence="1 2">
    <name type="scientific">Arctium lappa</name>
    <name type="common">Greater burdock</name>
    <name type="synonym">Lappa major</name>
    <dbReference type="NCBI Taxonomy" id="4217"/>
    <lineage>
        <taxon>Eukaryota</taxon>
        <taxon>Viridiplantae</taxon>
        <taxon>Streptophyta</taxon>
        <taxon>Embryophyta</taxon>
        <taxon>Tracheophyta</taxon>
        <taxon>Spermatophyta</taxon>
        <taxon>Magnoliopsida</taxon>
        <taxon>eudicotyledons</taxon>
        <taxon>Gunneridae</taxon>
        <taxon>Pentapetalae</taxon>
        <taxon>asterids</taxon>
        <taxon>campanulids</taxon>
        <taxon>Asterales</taxon>
        <taxon>Asteraceae</taxon>
        <taxon>Carduoideae</taxon>
        <taxon>Cardueae</taxon>
        <taxon>Arctiinae</taxon>
        <taxon>Arctium</taxon>
    </lineage>
</organism>
<evidence type="ECO:0000313" key="2">
    <source>
        <dbReference type="Proteomes" id="UP001055879"/>
    </source>
</evidence>
<comment type="caution">
    <text evidence="1">The sequence shown here is derived from an EMBL/GenBank/DDBJ whole genome shotgun (WGS) entry which is preliminary data.</text>
</comment>